<proteinExistence type="predicted"/>
<dbReference type="EMBL" id="CM041537">
    <property type="protein sequence ID" value="KAI3369441.1"/>
    <property type="molecule type" value="Genomic_DNA"/>
</dbReference>
<protein>
    <submittedName>
        <fullName evidence="1">Uncharacterized protein</fullName>
    </submittedName>
</protein>
<keyword evidence="2" id="KW-1185">Reference proteome</keyword>
<reference evidence="1" key="1">
    <citation type="submission" date="2022-04" db="EMBL/GenBank/DDBJ databases">
        <title>Jade perch genome.</title>
        <authorList>
            <person name="Chao B."/>
        </authorList>
    </citation>
    <scope>NUCLEOTIDE SEQUENCE</scope>
    <source>
        <strain evidence="1">CB-2022</strain>
    </source>
</reference>
<organism evidence="1 2">
    <name type="scientific">Scortum barcoo</name>
    <name type="common">barcoo grunter</name>
    <dbReference type="NCBI Taxonomy" id="214431"/>
    <lineage>
        <taxon>Eukaryota</taxon>
        <taxon>Metazoa</taxon>
        <taxon>Chordata</taxon>
        <taxon>Craniata</taxon>
        <taxon>Vertebrata</taxon>
        <taxon>Euteleostomi</taxon>
        <taxon>Actinopterygii</taxon>
        <taxon>Neopterygii</taxon>
        <taxon>Teleostei</taxon>
        <taxon>Neoteleostei</taxon>
        <taxon>Acanthomorphata</taxon>
        <taxon>Eupercaria</taxon>
        <taxon>Centrarchiformes</taxon>
        <taxon>Terapontoidei</taxon>
        <taxon>Terapontidae</taxon>
        <taxon>Scortum</taxon>
    </lineage>
</organism>
<name>A0ACB8WNZ4_9TELE</name>
<gene>
    <name evidence="1" type="ORF">L3Q82_007482</name>
</gene>
<evidence type="ECO:0000313" key="2">
    <source>
        <dbReference type="Proteomes" id="UP000831701"/>
    </source>
</evidence>
<accession>A0ACB8WNZ4</accession>
<comment type="caution">
    <text evidence="1">The sequence shown here is derived from an EMBL/GenBank/DDBJ whole genome shotgun (WGS) entry which is preliminary data.</text>
</comment>
<dbReference type="Proteomes" id="UP000831701">
    <property type="component" value="Chromosome 7"/>
</dbReference>
<sequence>MNKKSLSRLKQAADICEAVEAKMWTIREFYNLKKQILQSLFLPSVMWKHHSAAEIQRVPERAEERRTGFKLSTARFCWISFSLLQQLNDERDQRASEALCSLHSEKLKLFCLDHQQPVCLICRDSKTHNNHRFRPIDEAAQDHKEELQKVLKPLQDKLKLFKEVKVKFDETAGHMKVQARHTERQIKEQFKKLHQFLEEEEEARMAALREEEEQKSQMMKEKMEALSREIAALSDTVRATEEELRAEDVSFLHNYKAAVERVQQRPLLEDPQLLLRSSDPDQAKHLGNLTFNIWNKMKEMVSYTPLILDPNTAHPDLILSEDLTSVRRGERQQLPDNPERFDYSCSVLGSEGFNSGTHSWDVEVGDSTDWILGVLAESVQRKGFIQSGLWRIRFYKENAPRGGGGGGGGLETELTPVQCQSSSDTAERAETGETEHGNCDKSGHVNKNSSSKRGAAGTNSAQQAVNDDGSVLANFGVELRRTGCGLHLAACVHIQAVRLQTFSGDIFTSSTE</sequence>
<evidence type="ECO:0000313" key="1">
    <source>
        <dbReference type="EMBL" id="KAI3369441.1"/>
    </source>
</evidence>